<dbReference type="InterPro" id="IPR049409">
    <property type="entry name" value="UvsW_N"/>
</dbReference>
<dbReference type="Gene3D" id="3.30.780.20">
    <property type="match status" value="1"/>
</dbReference>
<dbReference type="InterPro" id="IPR014001">
    <property type="entry name" value="Helicase_ATP-bd"/>
</dbReference>
<dbReference type="Pfam" id="PF21241">
    <property type="entry name" value="UvsW_N"/>
    <property type="match status" value="1"/>
</dbReference>
<dbReference type="SMART" id="SM00490">
    <property type="entry name" value="HELICc"/>
    <property type="match status" value="1"/>
</dbReference>
<evidence type="ECO:0000259" key="1">
    <source>
        <dbReference type="PROSITE" id="PS51192"/>
    </source>
</evidence>
<feature type="domain" description="Helicase ATP-binding" evidence="1">
    <location>
        <begin position="128"/>
        <end position="281"/>
    </location>
</feature>
<dbReference type="PROSITE" id="PS51192">
    <property type="entry name" value="HELICASE_ATP_BIND_1"/>
    <property type="match status" value="1"/>
</dbReference>
<organism evidence="3">
    <name type="scientific">Synechococcus phage QB2</name>
    <dbReference type="NCBI Taxonomy" id="3159453"/>
    <lineage>
        <taxon>Viruses</taxon>
        <taxon>Duplodnaviria</taxon>
        <taxon>Heunggongvirae</taxon>
        <taxon>Uroviricota</taxon>
        <taxon>Caudoviricetes</taxon>
        <taxon>Pantevenvirales</taxon>
        <taxon>Kyanoviridae</taxon>
    </lineage>
</organism>
<dbReference type="Gene3D" id="3.40.50.300">
    <property type="entry name" value="P-loop containing nucleotide triphosphate hydrolases"/>
    <property type="match status" value="2"/>
</dbReference>
<dbReference type="SMART" id="SM00487">
    <property type="entry name" value="DEXDc"/>
    <property type="match status" value="1"/>
</dbReference>
<evidence type="ECO:0000313" key="3">
    <source>
        <dbReference type="EMBL" id="XCH00336.1"/>
    </source>
</evidence>
<protein>
    <submittedName>
        <fullName evidence="3">DNA helicase</fullName>
    </submittedName>
</protein>
<dbReference type="GO" id="GO:0003677">
    <property type="term" value="F:DNA binding"/>
    <property type="evidence" value="ECO:0007669"/>
    <property type="project" value="InterPro"/>
</dbReference>
<dbReference type="SUPFAM" id="SSF52540">
    <property type="entry name" value="P-loop containing nucleoside triphosphate hydrolases"/>
    <property type="match status" value="2"/>
</dbReference>
<keyword evidence="3" id="KW-0067">ATP-binding</keyword>
<dbReference type="Pfam" id="PF00271">
    <property type="entry name" value="Helicase_C"/>
    <property type="match status" value="1"/>
</dbReference>
<dbReference type="GO" id="GO:0004386">
    <property type="term" value="F:helicase activity"/>
    <property type="evidence" value="ECO:0007669"/>
    <property type="project" value="UniProtKB-KW"/>
</dbReference>
<evidence type="ECO:0000259" key="2">
    <source>
        <dbReference type="PROSITE" id="PS51194"/>
    </source>
</evidence>
<dbReference type="PROSITE" id="PS51194">
    <property type="entry name" value="HELICASE_CTER"/>
    <property type="match status" value="1"/>
</dbReference>
<dbReference type="CDD" id="cd17926">
    <property type="entry name" value="DEXHc_RE"/>
    <property type="match status" value="1"/>
</dbReference>
<dbReference type="InterPro" id="IPR027417">
    <property type="entry name" value="P-loop_NTPase"/>
</dbReference>
<reference evidence="3" key="1">
    <citation type="submission" date="2024-05" db="EMBL/GenBank/DDBJ databases">
        <authorList>
            <person name="Su C."/>
        </authorList>
    </citation>
    <scope>NUCLEOTIDE SEQUENCE</scope>
</reference>
<sequence length="491" mass="56868">MSDLIIRKKNEVYLKVEAEPHINYELADFFCFEVESAKYMQKQRRWKGWDGKIRLYSPATGEIYCGLLDYLMEWVEEKGYSYEMKDCKFFGHPLDANDFITPESVVGFVKSLGLPPTLKVRDYQYKAIYEALKYNRRLLLSPTASGKSLMIYALVRFHANVDRNILIVVPTTSLVEQMYKDFTEYGWMCADNCHKIYGGQEKYTDHQVVITTWQSIYKEPRKWFDRFDVVIGDEAHLFKAKSLTSLMGKLHECKYRIGFTGTLDGANVNQLVLEGVFGRCSQVTRTNQLMAAGHVAKLKVKIVLMKHEEKLFEGYQDEISYLVEHEGRNKFIRNLACDLKGNTLVLFNYVERHGVPLYEMINSHTDRPVHFVHGGVDVDDREDIRLLTEQSDDAIIVASYGTFSTGINIKRLHNVIFASPSKSRVRNLQSIGRVLRKGENKSQATLYDIADDISTDRGNNYTLNHLMERVKVYNEEKFNYEIIDVKVKAYD</sequence>
<dbReference type="CDD" id="cd18785">
    <property type="entry name" value="SF2_C"/>
    <property type="match status" value="1"/>
</dbReference>
<accession>A0AAU8EHT5</accession>
<feature type="domain" description="Helicase C-terminal" evidence="2">
    <location>
        <begin position="314"/>
        <end position="486"/>
    </location>
</feature>
<name>A0AAU8EHT5_9CAUD</name>
<dbReference type="Pfam" id="PF04851">
    <property type="entry name" value="ResIII"/>
    <property type="match status" value="1"/>
</dbReference>
<dbReference type="EMBL" id="PP861117">
    <property type="protein sequence ID" value="XCH00336.1"/>
    <property type="molecule type" value="Genomic_DNA"/>
</dbReference>
<dbReference type="GO" id="GO:0016787">
    <property type="term" value="F:hydrolase activity"/>
    <property type="evidence" value="ECO:0007669"/>
    <property type="project" value="InterPro"/>
</dbReference>
<keyword evidence="3" id="KW-0347">Helicase</keyword>
<keyword evidence="3" id="KW-0547">Nucleotide-binding</keyword>
<dbReference type="InterPro" id="IPR050742">
    <property type="entry name" value="Helicase_Restrict-Modif_Enz"/>
</dbReference>
<dbReference type="GO" id="GO:0005524">
    <property type="term" value="F:ATP binding"/>
    <property type="evidence" value="ECO:0007669"/>
    <property type="project" value="InterPro"/>
</dbReference>
<dbReference type="PANTHER" id="PTHR47396">
    <property type="entry name" value="TYPE I RESTRICTION ENZYME ECOKI R PROTEIN"/>
    <property type="match status" value="1"/>
</dbReference>
<proteinExistence type="predicted"/>
<dbReference type="InterPro" id="IPR001650">
    <property type="entry name" value="Helicase_C-like"/>
</dbReference>
<dbReference type="InterPro" id="IPR006935">
    <property type="entry name" value="Helicase/UvrB_N"/>
</dbReference>
<dbReference type="InterPro" id="IPR049430">
    <property type="entry name" value="UvsW_N_sf"/>
</dbReference>
<dbReference type="PANTHER" id="PTHR47396:SF1">
    <property type="entry name" value="ATP-DEPENDENT HELICASE IRC3-RELATED"/>
    <property type="match status" value="1"/>
</dbReference>
<keyword evidence="3" id="KW-0378">Hydrolase</keyword>